<evidence type="ECO:0000256" key="4">
    <source>
        <dbReference type="ARBA" id="ARBA00022692"/>
    </source>
</evidence>
<evidence type="ECO:0000256" key="6">
    <source>
        <dbReference type="ARBA" id="ARBA00023136"/>
    </source>
</evidence>
<evidence type="ECO:0000256" key="1">
    <source>
        <dbReference type="ARBA" id="ARBA00004651"/>
    </source>
</evidence>
<proteinExistence type="predicted"/>
<dbReference type="InterPro" id="IPR000515">
    <property type="entry name" value="MetI-like"/>
</dbReference>
<feature type="domain" description="ABC transmembrane type-1" evidence="8">
    <location>
        <begin position="77"/>
        <end position="266"/>
    </location>
</feature>
<dbReference type="Gene3D" id="1.10.3720.10">
    <property type="entry name" value="MetI-like"/>
    <property type="match status" value="1"/>
</dbReference>
<evidence type="ECO:0000256" key="7">
    <source>
        <dbReference type="SAM" id="Phobius"/>
    </source>
</evidence>
<name>A0A644ZHU8_9ZZZZ</name>
<dbReference type="InterPro" id="IPR035906">
    <property type="entry name" value="MetI-like_sf"/>
</dbReference>
<evidence type="ECO:0000313" key="9">
    <source>
        <dbReference type="EMBL" id="MPM40399.1"/>
    </source>
</evidence>
<organism evidence="9">
    <name type="scientific">bioreactor metagenome</name>
    <dbReference type="NCBI Taxonomy" id="1076179"/>
    <lineage>
        <taxon>unclassified sequences</taxon>
        <taxon>metagenomes</taxon>
        <taxon>ecological metagenomes</taxon>
    </lineage>
</organism>
<keyword evidence="5 7" id="KW-1133">Transmembrane helix</keyword>
<sequence length="282" mass="31885">MQIERKITLPKIGMSLVLLAMLFFTLMPIVFMISASFMTSRQILRMPFSWIPEGFAWENFAKAIQGNDQTYIFVRNISNSLIVSTTVAVTTVLIASLTGYGLAKFRFRGRTTIFMMIMATMMIPFEAIMIPLYMVIMVLRIQNTYVGLILPFLVSAFGVFQMKQYLTTFPTEFIDAARVDGMGEFGIYLRIVLPNCKPVIATLAILSFRSQWDNLLWPLLVSQSDKMKTIPQYISNFALERSTDEGAMMAAALLASIPMFLLFMSLTKYFIGGSAVYESRKG</sequence>
<dbReference type="GO" id="GO:0055085">
    <property type="term" value="P:transmembrane transport"/>
    <property type="evidence" value="ECO:0007669"/>
    <property type="project" value="InterPro"/>
</dbReference>
<feature type="transmembrane region" description="Helical" evidence="7">
    <location>
        <begin position="247"/>
        <end position="271"/>
    </location>
</feature>
<evidence type="ECO:0000256" key="2">
    <source>
        <dbReference type="ARBA" id="ARBA00022448"/>
    </source>
</evidence>
<feature type="transmembrane region" description="Helical" evidence="7">
    <location>
        <begin position="114"/>
        <end position="139"/>
    </location>
</feature>
<comment type="subcellular location">
    <subcellularLocation>
        <location evidence="1">Cell membrane</location>
        <topology evidence="1">Multi-pass membrane protein</topology>
    </subcellularLocation>
</comment>
<comment type="caution">
    <text evidence="9">The sequence shown here is derived from an EMBL/GenBank/DDBJ whole genome shotgun (WGS) entry which is preliminary data.</text>
</comment>
<dbReference type="SUPFAM" id="SSF161098">
    <property type="entry name" value="MetI-like"/>
    <property type="match status" value="1"/>
</dbReference>
<dbReference type="GO" id="GO:0005886">
    <property type="term" value="C:plasma membrane"/>
    <property type="evidence" value="ECO:0007669"/>
    <property type="project" value="UniProtKB-SubCell"/>
</dbReference>
<feature type="transmembrane region" description="Helical" evidence="7">
    <location>
        <begin position="145"/>
        <end position="166"/>
    </location>
</feature>
<feature type="transmembrane region" description="Helical" evidence="7">
    <location>
        <begin position="12"/>
        <end position="38"/>
    </location>
</feature>
<dbReference type="CDD" id="cd06261">
    <property type="entry name" value="TM_PBP2"/>
    <property type="match status" value="1"/>
</dbReference>
<gene>
    <name evidence="9" type="primary">araQ_63</name>
    <name evidence="9" type="ORF">SDC9_87039</name>
</gene>
<protein>
    <submittedName>
        <fullName evidence="9">L-arabinose transport system permease protein AraQ</fullName>
    </submittedName>
</protein>
<accession>A0A644ZHU8</accession>
<keyword evidence="6 7" id="KW-0472">Membrane</keyword>
<feature type="transmembrane region" description="Helical" evidence="7">
    <location>
        <begin position="81"/>
        <end position="102"/>
    </location>
</feature>
<dbReference type="EMBL" id="VSSQ01008986">
    <property type="protein sequence ID" value="MPM40399.1"/>
    <property type="molecule type" value="Genomic_DNA"/>
</dbReference>
<keyword evidence="4 7" id="KW-0812">Transmembrane</keyword>
<dbReference type="PROSITE" id="PS50928">
    <property type="entry name" value="ABC_TM1"/>
    <property type="match status" value="1"/>
</dbReference>
<evidence type="ECO:0000259" key="8">
    <source>
        <dbReference type="PROSITE" id="PS50928"/>
    </source>
</evidence>
<dbReference type="AlphaFoldDB" id="A0A644ZHU8"/>
<dbReference type="PANTHER" id="PTHR43744">
    <property type="entry name" value="ABC TRANSPORTER PERMEASE PROTEIN MG189-RELATED-RELATED"/>
    <property type="match status" value="1"/>
</dbReference>
<dbReference type="PANTHER" id="PTHR43744:SF2">
    <property type="entry name" value="ARABINOOLIGOSACCHARIDES TRANSPORT SYSTEM PERMEASE PROTEIN ARAQ"/>
    <property type="match status" value="1"/>
</dbReference>
<keyword evidence="3" id="KW-1003">Cell membrane</keyword>
<evidence type="ECO:0000256" key="5">
    <source>
        <dbReference type="ARBA" id="ARBA00022989"/>
    </source>
</evidence>
<keyword evidence="2" id="KW-0813">Transport</keyword>
<dbReference type="Pfam" id="PF00528">
    <property type="entry name" value="BPD_transp_1"/>
    <property type="match status" value="1"/>
</dbReference>
<evidence type="ECO:0000256" key="3">
    <source>
        <dbReference type="ARBA" id="ARBA00022475"/>
    </source>
</evidence>
<reference evidence="9" key="1">
    <citation type="submission" date="2019-08" db="EMBL/GenBank/DDBJ databases">
        <authorList>
            <person name="Kucharzyk K."/>
            <person name="Murdoch R.W."/>
            <person name="Higgins S."/>
            <person name="Loffler F."/>
        </authorList>
    </citation>
    <scope>NUCLEOTIDE SEQUENCE</scope>
</reference>
<feature type="transmembrane region" description="Helical" evidence="7">
    <location>
        <begin position="187"/>
        <end position="208"/>
    </location>
</feature>